<protein>
    <recommendedName>
        <fullName evidence="1">CYTH domain-containing protein</fullName>
    </recommendedName>
</protein>
<dbReference type="EMBL" id="BHZD01000001">
    <property type="protein sequence ID" value="GCD43361.1"/>
    <property type="molecule type" value="Genomic_DNA"/>
</dbReference>
<dbReference type="InterPro" id="IPR008173">
    <property type="entry name" value="Adenylyl_cyclase_CyaB"/>
</dbReference>
<dbReference type="InterPro" id="IPR023577">
    <property type="entry name" value="CYTH_domain"/>
</dbReference>
<dbReference type="SMART" id="SM01118">
    <property type="entry name" value="CYTH"/>
    <property type="match status" value="1"/>
</dbReference>
<gene>
    <name evidence="2" type="ORF">GKJPGBOP_03042</name>
</gene>
<dbReference type="PANTHER" id="PTHR21028:SF2">
    <property type="entry name" value="CYTH DOMAIN-CONTAINING PROTEIN"/>
    <property type="match status" value="1"/>
</dbReference>
<evidence type="ECO:0000313" key="3">
    <source>
        <dbReference type="Proteomes" id="UP000286746"/>
    </source>
</evidence>
<keyword evidence="3" id="KW-1185">Reference proteome</keyword>
<feature type="domain" description="CYTH" evidence="1">
    <location>
        <begin position="8"/>
        <end position="189"/>
    </location>
</feature>
<dbReference type="AlphaFoldDB" id="A0A401W248"/>
<dbReference type="CDD" id="cd07890">
    <property type="entry name" value="CYTH-like_AC_IV-like"/>
    <property type="match status" value="1"/>
</dbReference>
<evidence type="ECO:0000313" key="2">
    <source>
        <dbReference type="EMBL" id="GCD43361.1"/>
    </source>
</evidence>
<sequence>MTTGGRDVIEAELKAHVRDPAVVRERLDRLAAGRDEVYRDTYFDTPGAHLEAGDRELRLRTVVGPDGTRSLLTYKEARVDEASGSKPEYETDVGDPEAVRAVLNGLGCIEAIAFVKHCRNYEFIAYRRQMLATLVRVPEIDGTYVELETQVVGREELRDALGDVRAVLAGLGIGEGDLTTELYTDAVRARRS</sequence>
<comment type="caution">
    <text evidence="2">The sequence shown here is derived from an EMBL/GenBank/DDBJ whole genome shotgun (WGS) entry which is preliminary data.</text>
</comment>
<accession>A0A401W248</accession>
<evidence type="ECO:0000259" key="1">
    <source>
        <dbReference type="PROSITE" id="PS51707"/>
    </source>
</evidence>
<dbReference type="PANTHER" id="PTHR21028">
    <property type="entry name" value="SI:CH211-156B7.4"/>
    <property type="match status" value="1"/>
</dbReference>
<dbReference type="PROSITE" id="PS51707">
    <property type="entry name" value="CYTH"/>
    <property type="match status" value="1"/>
</dbReference>
<proteinExistence type="predicted"/>
<dbReference type="InterPro" id="IPR033469">
    <property type="entry name" value="CYTH-like_dom_sf"/>
</dbReference>
<dbReference type="SUPFAM" id="SSF55154">
    <property type="entry name" value="CYTH-like phosphatases"/>
    <property type="match status" value="1"/>
</dbReference>
<dbReference type="Proteomes" id="UP000286746">
    <property type="component" value="Unassembled WGS sequence"/>
</dbReference>
<name>A0A401W248_STREY</name>
<dbReference type="Gene3D" id="2.40.320.10">
    <property type="entry name" value="Hypothetical Protein Pfu-838710-001"/>
    <property type="match status" value="1"/>
</dbReference>
<reference evidence="2 3" key="1">
    <citation type="submission" date="2018-11" db="EMBL/GenBank/DDBJ databases">
        <title>Whole genome sequence of Streptomyces paromomycinus NBRC 15454(T).</title>
        <authorList>
            <person name="Komaki H."/>
            <person name="Tamura T."/>
        </authorList>
    </citation>
    <scope>NUCLEOTIDE SEQUENCE [LARGE SCALE GENOMIC DNA]</scope>
    <source>
        <strain evidence="2 3">NBRC 15454</strain>
    </source>
</reference>
<organism evidence="2 3">
    <name type="scientific">Streptomyces paromomycinus</name>
    <name type="common">Streptomyces rimosus subsp. paromomycinus</name>
    <dbReference type="NCBI Taxonomy" id="92743"/>
    <lineage>
        <taxon>Bacteria</taxon>
        <taxon>Bacillati</taxon>
        <taxon>Actinomycetota</taxon>
        <taxon>Actinomycetes</taxon>
        <taxon>Kitasatosporales</taxon>
        <taxon>Streptomycetaceae</taxon>
        <taxon>Streptomyces</taxon>
    </lineage>
</organism>
<dbReference type="Pfam" id="PF01928">
    <property type="entry name" value="CYTH"/>
    <property type="match status" value="1"/>
</dbReference>